<dbReference type="EMBL" id="JBJQND010000017">
    <property type="protein sequence ID" value="KAL3841400.1"/>
    <property type="molecule type" value="Genomic_DNA"/>
</dbReference>
<organism evidence="5 6">
    <name type="scientific">Sinanodonta woodiana</name>
    <name type="common">Chinese pond mussel</name>
    <name type="synonym">Anodonta woodiana</name>
    <dbReference type="NCBI Taxonomy" id="1069815"/>
    <lineage>
        <taxon>Eukaryota</taxon>
        <taxon>Metazoa</taxon>
        <taxon>Spiralia</taxon>
        <taxon>Lophotrochozoa</taxon>
        <taxon>Mollusca</taxon>
        <taxon>Bivalvia</taxon>
        <taxon>Autobranchia</taxon>
        <taxon>Heteroconchia</taxon>
        <taxon>Palaeoheterodonta</taxon>
        <taxon>Unionida</taxon>
        <taxon>Unionoidea</taxon>
        <taxon>Unionidae</taxon>
        <taxon>Unioninae</taxon>
        <taxon>Sinanodonta</taxon>
    </lineage>
</organism>
<name>A0ABD3TWJ4_SINWO</name>
<dbReference type="InterPro" id="IPR004408">
    <property type="entry name" value="Biotin_CoA_COase_ligase"/>
</dbReference>
<comment type="similarity">
    <text evidence="1">Belongs to the biotin--protein ligase family.</text>
</comment>
<proteinExistence type="inferred from homology"/>
<dbReference type="SUPFAM" id="SSF55681">
    <property type="entry name" value="Class II aaRS and biotin synthetases"/>
    <property type="match status" value="1"/>
</dbReference>
<keyword evidence="2" id="KW-0436">Ligase</keyword>
<evidence type="ECO:0000256" key="2">
    <source>
        <dbReference type="ARBA" id="ARBA00022598"/>
    </source>
</evidence>
<accession>A0ABD3TWJ4</accession>
<evidence type="ECO:0000313" key="6">
    <source>
        <dbReference type="Proteomes" id="UP001634394"/>
    </source>
</evidence>
<gene>
    <name evidence="5" type="ORF">ACJMK2_019552</name>
</gene>
<reference evidence="5 6" key="1">
    <citation type="submission" date="2024-11" db="EMBL/GenBank/DDBJ databases">
        <title>Chromosome-level genome assembly of the freshwater bivalve Anodonta woodiana.</title>
        <authorList>
            <person name="Chen X."/>
        </authorList>
    </citation>
    <scope>NUCLEOTIDE SEQUENCE [LARGE SCALE GENOMIC DNA]</scope>
    <source>
        <strain evidence="5">MN2024</strain>
        <tissue evidence="5">Gills</tissue>
    </source>
</reference>
<dbReference type="AlphaFoldDB" id="A0ABD3TWJ4"/>
<dbReference type="Pfam" id="PF03099">
    <property type="entry name" value="BPL_LplA_LipB"/>
    <property type="match status" value="1"/>
</dbReference>
<dbReference type="PANTHER" id="PTHR12835">
    <property type="entry name" value="BIOTIN PROTEIN LIGASE"/>
    <property type="match status" value="1"/>
</dbReference>
<dbReference type="CDD" id="cd16442">
    <property type="entry name" value="BPL"/>
    <property type="match status" value="1"/>
</dbReference>
<comment type="caution">
    <text evidence="5">The sequence shown here is derived from an EMBL/GenBank/DDBJ whole genome shotgun (WGS) entry which is preliminary data.</text>
</comment>
<dbReference type="PROSITE" id="PS51733">
    <property type="entry name" value="BPL_LPL_CATALYTIC"/>
    <property type="match status" value="1"/>
</dbReference>
<protein>
    <recommendedName>
        <fullName evidence="4">BPL/LPL catalytic domain-containing protein</fullName>
    </recommendedName>
</protein>
<keyword evidence="6" id="KW-1185">Reference proteome</keyword>
<evidence type="ECO:0000313" key="5">
    <source>
        <dbReference type="EMBL" id="KAL3841400.1"/>
    </source>
</evidence>
<dbReference type="NCBIfam" id="TIGR00121">
    <property type="entry name" value="birA_ligase"/>
    <property type="match status" value="1"/>
</dbReference>
<sequence length="542" mass="60342">METSYSIFCTEEAKKYLTTKWMGQNIFYKKSTETTMDDAERGALVQGYPHGTVFIAETQTNGRGSKGRQWESESFGNLYMSYIIYMDKMQDITYPDYSLENDLDIAASLATFAAVTELGVQGVTVKWLNDLWVRGHKLQGALVEYKGEVYVSAKKKILYILGIGLNVNGDIRRQNTLSTVATNIMSELNGTLVCREKLFASISNNLEKYLSKSRAELMELYTQHQTFSPGDLVKVSRSNQTKPSICKVRGISDKWGILLQGSEDTEVWEGFYNTISIRPYLSRTVYIYSGANAVSWSAKELWITLNALVNRSLYDVQWLVEGSYKQGVPNDAALVVIGELLTLPVDSVLVNQVRKYVEQGGSYMGLGSGCHVLYPPNGRSHIGNEFDDPKPFNFSNITVSTQNGPKTIVSLSASENSLKNLHLNPDDMSVFGHYCDKDGSAHQINQDGSAHQSNQDGSAHQTNQDGSAHQTNQDNVKEPAIAFTRYGNGHVCLCGPNMEVTYAGLVEHTILWKCSGSIGLQQSSVFQRDLVFMEILKKLDLE</sequence>
<feature type="domain" description="BPL/LPL catalytic" evidence="4">
    <location>
        <begin position="11"/>
        <end position="214"/>
    </location>
</feature>
<feature type="region of interest" description="Disordered" evidence="3">
    <location>
        <begin position="442"/>
        <end position="473"/>
    </location>
</feature>
<dbReference type="Proteomes" id="UP001634394">
    <property type="component" value="Unassembled WGS sequence"/>
</dbReference>
<evidence type="ECO:0000256" key="3">
    <source>
        <dbReference type="SAM" id="MobiDB-lite"/>
    </source>
</evidence>
<dbReference type="InterPro" id="IPR004143">
    <property type="entry name" value="BPL_LPL_catalytic"/>
</dbReference>
<evidence type="ECO:0000259" key="4">
    <source>
        <dbReference type="PROSITE" id="PS51733"/>
    </source>
</evidence>
<evidence type="ECO:0000256" key="1">
    <source>
        <dbReference type="ARBA" id="ARBA00009934"/>
    </source>
</evidence>
<dbReference type="GO" id="GO:0016874">
    <property type="term" value="F:ligase activity"/>
    <property type="evidence" value="ECO:0007669"/>
    <property type="project" value="UniProtKB-KW"/>
</dbReference>
<dbReference type="PANTHER" id="PTHR12835:SF5">
    <property type="entry name" value="BIOTIN--PROTEIN LIGASE"/>
    <property type="match status" value="1"/>
</dbReference>
<dbReference type="InterPro" id="IPR045864">
    <property type="entry name" value="aa-tRNA-synth_II/BPL/LPL"/>
</dbReference>
<dbReference type="Gene3D" id="3.30.930.10">
    <property type="entry name" value="Bira Bifunctional Protein, Domain 2"/>
    <property type="match status" value="1"/>
</dbReference>